<sequence length="111" mass="11674">MTENRRVRGMDTNRLKLALARLLVAGAAVGAMALGDTVEGTDSVRIKGDDNGDGIVMEDESGWDCRAMSNLICGPANDQGVAAGRYEAGVLVEGWDEMLARCGRSDICLGA</sequence>
<reference evidence="2" key="1">
    <citation type="submission" date="2015-09" db="EMBL/GenBank/DDBJ databases">
        <authorList>
            <person name="Jackson K.R."/>
            <person name="Lunt B.L."/>
            <person name="Fisher J.N.B."/>
            <person name="Gardner A.V."/>
            <person name="Bailey M.E."/>
            <person name="Deus L.M."/>
            <person name="Earl A.S."/>
            <person name="Gibby P.D."/>
            <person name="Hartmann K.A."/>
            <person name="Liu J.E."/>
            <person name="Manci A.M."/>
            <person name="Nielsen D.A."/>
            <person name="Solomon M.B."/>
            <person name="Breakwell D.P."/>
            <person name="Burnett S.H."/>
            <person name="Grose J.H."/>
        </authorList>
    </citation>
    <scope>NUCLEOTIDE SEQUENCE [LARGE SCALE GENOMIC DNA]</scope>
</reference>
<evidence type="ECO:0000313" key="2">
    <source>
        <dbReference type="Proteomes" id="UP000029893"/>
    </source>
</evidence>
<dbReference type="KEGG" id="vg:26645115"/>
<dbReference type="GeneID" id="26645115"/>
<name>A0A097BYR7_9CAUD</name>
<dbReference type="Proteomes" id="UP000029893">
    <property type="component" value="Segment"/>
</dbReference>
<gene>
    <name evidence="1" type="primary">94</name>
    <name evidence="1" type="ORF">ANUBIS_94</name>
</gene>
<evidence type="ECO:0000313" key="1">
    <source>
        <dbReference type="EMBL" id="AIS74168.1"/>
    </source>
</evidence>
<dbReference type="EMBL" id="KF279418">
    <property type="protein sequence ID" value="AIS74168.1"/>
    <property type="molecule type" value="Genomic_DNA"/>
</dbReference>
<dbReference type="RefSeq" id="YP_009219153.1">
    <property type="nucleotide sequence ID" value="NC_029018.2"/>
</dbReference>
<accession>A0A097BYR7</accession>
<organism evidence="1 2">
    <name type="scientific">Mycobacterium phage Anubis</name>
    <dbReference type="NCBI Taxonomy" id="1354511"/>
    <lineage>
        <taxon>Viruses</taxon>
        <taxon>Duplodnaviria</taxon>
        <taxon>Heunggongvirae</taxon>
        <taxon>Uroviricota</taxon>
        <taxon>Caudoviricetes</taxon>
        <taxon>Microwolfvirus</taxon>
        <taxon>Microwolfvirus JHC117</taxon>
    </lineage>
</organism>
<protein>
    <submittedName>
        <fullName evidence="1">Uncharacterized protein</fullName>
    </submittedName>
</protein>
<proteinExistence type="predicted"/>